<name>A0A9D2F5Q3_9ENTE</name>
<evidence type="ECO:0000313" key="1">
    <source>
        <dbReference type="EMBL" id="HIZ52337.1"/>
    </source>
</evidence>
<dbReference type="Proteomes" id="UP000824063">
    <property type="component" value="Unassembled WGS sequence"/>
</dbReference>
<dbReference type="AlphaFoldDB" id="A0A9D2F5Q3"/>
<reference evidence="1" key="2">
    <citation type="submission" date="2021-04" db="EMBL/GenBank/DDBJ databases">
        <authorList>
            <person name="Gilroy R."/>
        </authorList>
    </citation>
    <scope>NUCLEOTIDE SEQUENCE</scope>
    <source>
        <strain evidence="1">CHK172-16539</strain>
    </source>
</reference>
<reference evidence="1" key="1">
    <citation type="journal article" date="2021" name="PeerJ">
        <title>Extensive microbial diversity within the chicken gut microbiome revealed by metagenomics and culture.</title>
        <authorList>
            <person name="Gilroy R."/>
            <person name="Ravi A."/>
            <person name="Getino M."/>
            <person name="Pursley I."/>
            <person name="Horton D.L."/>
            <person name="Alikhan N.F."/>
            <person name="Baker D."/>
            <person name="Gharbi K."/>
            <person name="Hall N."/>
            <person name="Watson M."/>
            <person name="Adriaenssens E.M."/>
            <person name="Foster-Nyarko E."/>
            <person name="Jarju S."/>
            <person name="Secka A."/>
            <person name="Antonio M."/>
            <person name="Oren A."/>
            <person name="Chaudhuri R.R."/>
            <person name="La Ragione R."/>
            <person name="Hildebrand F."/>
            <person name="Pallen M.J."/>
        </authorList>
    </citation>
    <scope>NUCLEOTIDE SEQUENCE</scope>
    <source>
        <strain evidence="1">CHK172-16539</strain>
    </source>
</reference>
<dbReference type="InterPro" id="IPR006724">
    <property type="entry name" value="Phage_TTP"/>
</dbReference>
<proteinExistence type="predicted"/>
<comment type="caution">
    <text evidence="1">The sequence shown here is derived from an EMBL/GenBank/DDBJ whole genome shotgun (WGS) entry which is preliminary data.</text>
</comment>
<dbReference type="Pfam" id="PF04630">
    <property type="entry name" value="Phage_TTP_1"/>
    <property type="match status" value="1"/>
</dbReference>
<gene>
    <name evidence="1" type="ORF">IAA20_00130</name>
</gene>
<evidence type="ECO:0000313" key="2">
    <source>
        <dbReference type="Proteomes" id="UP000824063"/>
    </source>
</evidence>
<dbReference type="NCBIfam" id="TIGR01603">
    <property type="entry name" value="maj_tail_phi13"/>
    <property type="match status" value="1"/>
</dbReference>
<protein>
    <submittedName>
        <fullName evidence="1">Phage tail protein</fullName>
    </submittedName>
</protein>
<dbReference type="InterPro" id="IPR006490">
    <property type="entry name" value="Maj_tail_phi13"/>
</dbReference>
<accession>A0A9D2F5Q3</accession>
<organism evidence="1 2">
    <name type="scientific">Candidatus Enterococcus avicola</name>
    <dbReference type="NCBI Taxonomy" id="2838561"/>
    <lineage>
        <taxon>Bacteria</taxon>
        <taxon>Bacillati</taxon>
        <taxon>Bacillota</taxon>
        <taxon>Bacilli</taxon>
        <taxon>Lactobacillales</taxon>
        <taxon>Enterococcaceae</taxon>
        <taxon>Enterococcus</taxon>
    </lineage>
</organism>
<sequence>MATIGFQEVHFAVLDDNEQVTETFVVNAKKGGAINMKFSGLSPQNNVVYASDGPFHIASSGTSSPKVEIGIADLPPELEEAISGAEKDENGIVKVGKHTTPPYVAVFGKTKGLKGDDIYMGLTKAKFGMPDGAELATTEDKGPEVNTDTLSGEGVDRGLDDVAFAKGRTADTDFTYAKYREYMFPGEVKDPVTP</sequence>
<dbReference type="EMBL" id="DXBN01000005">
    <property type="protein sequence ID" value="HIZ52337.1"/>
    <property type="molecule type" value="Genomic_DNA"/>
</dbReference>